<comment type="caution">
    <text evidence="2">The sequence shown here is derived from an EMBL/GenBank/DDBJ whole genome shotgun (WGS) entry which is preliminary data.</text>
</comment>
<proteinExistence type="predicted"/>
<dbReference type="Proteomes" id="UP000681720">
    <property type="component" value="Unassembled WGS sequence"/>
</dbReference>
<gene>
    <name evidence="1" type="ORF">GIL414_LOCUS83503</name>
    <name evidence="2" type="ORF">SMN809_LOCUS81557</name>
</gene>
<accession>A0A8S3JN53</accession>
<feature type="non-terminal residue" evidence="2">
    <location>
        <position position="1"/>
    </location>
</feature>
<protein>
    <submittedName>
        <fullName evidence="2">Uncharacterized protein</fullName>
    </submittedName>
</protein>
<dbReference type="EMBL" id="CAJOBI010348713">
    <property type="protein sequence ID" value="CAF5219728.1"/>
    <property type="molecule type" value="Genomic_DNA"/>
</dbReference>
<sequence>MASSIDLHPPIHWGQTQDSVSLRIGLTDVK</sequence>
<dbReference type="EMBL" id="CAJOBJ010363270">
    <property type="protein sequence ID" value="CAF5219471.1"/>
    <property type="molecule type" value="Genomic_DNA"/>
</dbReference>
<evidence type="ECO:0000313" key="2">
    <source>
        <dbReference type="EMBL" id="CAF5219728.1"/>
    </source>
</evidence>
<evidence type="ECO:0000313" key="3">
    <source>
        <dbReference type="Proteomes" id="UP000676336"/>
    </source>
</evidence>
<reference evidence="2" key="1">
    <citation type="submission" date="2021-02" db="EMBL/GenBank/DDBJ databases">
        <authorList>
            <person name="Nowell W R."/>
        </authorList>
    </citation>
    <scope>NUCLEOTIDE SEQUENCE</scope>
</reference>
<organism evidence="2 3">
    <name type="scientific">Rotaria magnacalcarata</name>
    <dbReference type="NCBI Taxonomy" id="392030"/>
    <lineage>
        <taxon>Eukaryota</taxon>
        <taxon>Metazoa</taxon>
        <taxon>Spiralia</taxon>
        <taxon>Gnathifera</taxon>
        <taxon>Rotifera</taxon>
        <taxon>Eurotatoria</taxon>
        <taxon>Bdelloidea</taxon>
        <taxon>Philodinida</taxon>
        <taxon>Philodinidae</taxon>
        <taxon>Rotaria</taxon>
    </lineage>
</organism>
<dbReference type="Proteomes" id="UP000676336">
    <property type="component" value="Unassembled WGS sequence"/>
</dbReference>
<evidence type="ECO:0000313" key="1">
    <source>
        <dbReference type="EMBL" id="CAF5219471.1"/>
    </source>
</evidence>
<dbReference type="AlphaFoldDB" id="A0A8S3JN53"/>
<name>A0A8S3JN53_9BILA</name>